<accession>A0A0C3P1U1</accession>
<reference evidence="3" key="2">
    <citation type="submission" date="2015-01" db="EMBL/GenBank/DDBJ databases">
        <title>Evolutionary Origins and Diversification of the Mycorrhizal Mutualists.</title>
        <authorList>
            <consortium name="DOE Joint Genome Institute"/>
            <consortium name="Mycorrhizal Genomics Consortium"/>
            <person name="Kohler A."/>
            <person name="Kuo A."/>
            <person name="Nagy L.G."/>
            <person name="Floudas D."/>
            <person name="Copeland A."/>
            <person name="Barry K.W."/>
            <person name="Cichocki N."/>
            <person name="Veneault-Fourrey C."/>
            <person name="LaButti K."/>
            <person name="Lindquist E.A."/>
            <person name="Lipzen A."/>
            <person name="Lundell T."/>
            <person name="Morin E."/>
            <person name="Murat C."/>
            <person name="Riley R."/>
            <person name="Ohm R."/>
            <person name="Sun H."/>
            <person name="Tunlid A."/>
            <person name="Henrissat B."/>
            <person name="Grigoriev I.V."/>
            <person name="Hibbett D.S."/>
            <person name="Martin F."/>
        </authorList>
    </citation>
    <scope>NUCLEOTIDE SEQUENCE [LARGE SCALE GENOMIC DNA]</scope>
    <source>
        <strain evidence="3">Marx 270</strain>
    </source>
</reference>
<gene>
    <name evidence="2" type="ORF">M404DRAFT_150139</name>
</gene>
<sequence>NVEIVPFQPNLTPFVQPCDAGIICCFKAIYRHNFCACAVECDEAGSQEIYKINLLEAMLMAKSAWDSVSRDTIKHCWDHTQIQL</sequence>
<dbReference type="AlphaFoldDB" id="A0A0C3P1U1"/>
<organism evidence="2 3">
    <name type="scientific">Pisolithus tinctorius Marx 270</name>
    <dbReference type="NCBI Taxonomy" id="870435"/>
    <lineage>
        <taxon>Eukaryota</taxon>
        <taxon>Fungi</taxon>
        <taxon>Dikarya</taxon>
        <taxon>Basidiomycota</taxon>
        <taxon>Agaricomycotina</taxon>
        <taxon>Agaricomycetes</taxon>
        <taxon>Agaricomycetidae</taxon>
        <taxon>Boletales</taxon>
        <taxon>Sclerodermatineae</taxon>
        <taxon>Pisolithaceae</taxon>
        <taxon>Pisolithus</taxon>
    </lineage>
</organism>
<dbReference type="EMBL" id="KN831988">
    <property type="protein sequence ID" value="KIO01471.1"/>
    <property type="molecule type" value="Genomic_DNA"/>
</dbReference>
<dbReference type="STRING" id="870435.A0A0C3P1U1"/>
<protein>
    <recommendedName>
        <fullName evidence="1">DDE-1 domain-containing protein</fullName>
    </recommendedName>
</protein>
<evidence type="ECO:0000313" key="3">
    <source>
        <dbReference type="Proteomes" id="UP000054217"/>
    </source>
</evidence>
<evidence type="ECO:0000313" key="2">
    <source>
        <dbReference type="EMBL" id="KIO01471.1"/>
    </source>
</evidence>
<name>A0A0C3P1U1_PISTI</name>
<dbReference type="Pfam" id="PF03184">
    <property type="entry name" value="DDE_1"/>
    <property type="match status" value="1"/>
</dbReference>
<keyword evidence="3" id="KW-1185">Reference proteome</keyword>
<dbReference type="Proteomes" id="UP000054217">
    <property type="component" value="Unassembled WGS sequence"/>
</dbReference>
<proteinExistence type="predicted"/>
<dbReference type="HOGENOM" id="CLU_088458_4_1_1"/>
<dbReference type="InParanoid" id="A0A0C3P1U1"/>
<dbReference type="InterPro" id="IPR004875">
    <property type="entry name" value="DDE_SF_endonuclease_dom"/>
</dbReference>
<dbReference type="GO" id="GO:0003676">
    <property type="term" value="F:nucleic acid binding"/>
    <property type="evidence" value="ECO:0007669"/>
    <property type="project" value="InterPro"/>
</dbReference>
<feature type="non-terminal residue" evidence="2">
    <location>
        <position position="1"/>
    </location>
</feature>
<reference evidence="2 3" key="1">
    <citation type="submission" date="2014-04" db="EMBL/GenBank/DDBJ databases">
        <authorList>
            <consortium name="DOE Joint Genome Institute"/>
            <person name="Kuo A."/>
            <person name="Kohler A."/>
            <person name="Costa M.D."/>
            <person name="Nagy L.G."/>
            <person name="Floudas D."/>
            <person name="Copeland A."/>
            <person name="Barry K.W."/>
            <person name="Cichocki N."/>
            <person name="Veneault-Fourrey C."/>
            <person name="LaButti K."/>
            <person name="Lindquist E.A."/>
            <person name="Lipzen A."/>
            <person name="Lundell T."/>
            <person name="Morin E."/>
            <person name="Murat C."/>
            <person name="Sun H."/>
            <person name="Tunlid A."/>
            <person name="Henrissat B."/>
            <person name="Grigoriev I.V."/>
            <person name="Hibbett D.S."/>
            <person name="Martin F."/>
            <person name="Nordberg H.P."/>
            <person name="Cantor M.N."/>
            <person name="Hua S.X."/>
        </authorList>
    </citation>
    <scope>NUCLEOTIDE SEQUENCE [LARGE SCALE GENOMIC DNA]</scope>
    <source>
        <strain evidence="2 3">Marx 270</strain>
    </source>
</reference>
<feature type="domain" description="DDE-1" evidence="1">
    <location>
        <begin position="1"/>
        <end position="77"/>
    </location>
</feature>
<dbReference type="OrthoDB" id="2651529at2759"/>
<evidence type="ECO:0000259" key="1">
    <source>
        <dbReference type="Pfam" id="PF03184"/>
    </source>
</evidence>